<evidence type="ECO:0000313" key="2">
    <source>
        <dbReference type="Proteomes" id="UP001138768"/>
    </source>
</evidence>
<dbReference type="RefSeq" id="WP_200249300.1">
    <property type="nucleotide sequence ID" value="NZ_NRRY01000058.1"/>
</dbReference>
<protein>
    <submittedName>
        <fullName evidence="1">Uncharacterized protein</fullName>
    </submittedName>
</protein>
<organism evidence="1 2">
    <name type="scientific">Lamprobacter modestohalophilus</name>
    <dbReference type="NCBI Taxonomy" id="1064514"/>
    <lineage>
        <taxon>Bacteria</taxon>
        <taxon>Pseudomonadati</taxon>
        <taxon>Pseudomonadota</taxon>
        <taxon>Gammaproteobacteria</taxon>
        <taxon>Chromatiales</taxon>
        <taxon>Chromatiaceae</taxon>
        <taxon>Lamprobacter</taxon>
    </lineage>
</organism>
<reference evidence="1 2" key="1">
    <citation type="journal article" date="2020" name="Microorganisms">
        <title>Osmotic Adaptation and Compatible Solute Biosynthesis of Phototrophic Bacteria as Revealed from Genome Analyses.</title>
        <authorList>
            <person name="Imhoff J.F."/>
            <person name="Rahn T."/>
            <person name="Kunzel S."/>
            <person name="Keller A."/>
            <person name="Neulinger S.C."/>
        </authorList>
    </citation>
    <scope>NUCLEOTIDE SEQUENCE [LARGE SCALE GENOMIC DNA]</scope>
    <source>
        <strain evidence="1 2">DSM 25653</strain>
    </source>
</reference>
<evidence type="ECO:0000313" key="1">
    <source>
        <dbReference type="EMBL" id="MBK1621107.1"/>
    </source>
</evidence>
<dbReference type="EMBL" id="NRRY01000058">
    <property type="protein sequence ID" value="MBK1621107.1"/>
    <property type="molecule type" value="Genomic_DNA"/>
</dbReference>
<gene>
    <name evidence="1" type="ORF">CKO42_22335</name>
</gene>
<keyword evidence="2" id="KW-1185">Reference proteome</keyword>
<dbReference type="Proteomes" id="UP001138768">
    <property type="component" value="Unassembled WGS sequence"/>
</dbReference>
<name>A0A9X1B6U7_9GAMM</name>
<comment type="caution">
    <text evidence="1">The sequence shown here is derived from an EMBL/GenBank/DDBJ whole genome shotgun (WGS) entry which is preliminary data.</text>
</comment>
<accession>A0A9X1B6U7</accession>
<proteinExistence type="predicted"/>
<sequence>MPYSQHTIATASLLRKIDAHLYRATDGAKPDDAQMTPQHEAMGYVLESARNRIAQLERELLQLRQ</sequence>
<dbReference type="AlphaFoldDB" id="A0A9X1B6U7"/>